<organism evidence="3 4">
    <name type="scientific">Lithohypha guttulata</name>
    <dbReference type="NCBI Taxonomy" id="1690604"/>
    <lineage>
        <taxon>Eukaryota</taxon>
        <taxon>Fungi</taxon>
        <taxon>Dikarya</taxon>
        <taxon>Ascomycota</taxon>
        <taxon>Pezizomycotina</taxon>
        <taxon>Eurotiomycetes</taxon>
        <taxon>Chaetothyriomycetidae</taxon>
        <taxon>Chaetothyriales</taxon>
        <taxon>Trichomeriaceae</taxon>
        <taxon>Lithohypha</taxon>
    </lineage>
</organism>
<reference evidence="3 4" key="1">
    <citation type="submission" date="2023-08" db="EMBL/GenBank/DDBJ databases">
        <title>Black Yeasts Isolated from many extreme environments.</title>
        <authorList>
            <person name="Coleine C."/>
            <person name="Stajich J.E."/>
            <person name="Selbmann L."/>
        </authorList>
    </citation>
    <scope>NUCLEOTIDE SEQUENCE [LARGE SCALE GENOMIC DNA]</scope>
    <source>
        <strain evidence="3 4">CCFEE 5910</strain>
    </source>
</reference>
<dbReference type="InterPro" id="IPR036291">
    <property type="entry name" value="NAD(P)-bd_dom_sf"/>
</dbReference>
<evidence type="ECO:0000313" key="4">
    <source>
        <dbReference type="Proteomes" id="UP001309876"/>
    </source>
</evidence>
<dbReference type="NCBIfam" id="NF005559">
    <property type="entry name" value="PRK07231.1"/>
    <property type="match status" value="1"/>
</dbReference>
<dbReference type="PRINTS" id="PR00081">
    <property type="entry name" value="GDHRDH"/>
</dbReference>
<sequence length="251" mass="26568">MPGRLEGRVAIVTGAASGFGKAIATTFRREGANVVITDLSEDTGNAVAKEIGATFARADVTKREDWEKVLQQAIDSFGRLDIVINNAGTTYANKPTENVTDQDFDLVFNVNVKSIYLSTNVILPYFIKNGIKGSFTNIASTAGIRPRPGLAWYNASKAAVINATRTMAVEYGPKGIRFNTVCPVFASGTGLSSKFLGKDDNEANRAGFVATVPLGRGSTPNDIANACLYLSGDEGSFITGVDLPVDGGRCV</sequence>
<dbReference type="SUPFAM" id="SSF51735">
    <property type="entry name" value="NAD(P)-binding Rossmann-fold domains"/>
    <property type="match status" value="1"/>
</dbReference>
<dbReference type="GO" id="GO:0016491">
    <property type="term" value="F:oxidoreductase activity"/>
    <property type="evidence" value="ECO:0007669"/>
    <property type="project" value="UniProtKB-KW"/>
</dbReference>
<dbReference type="PRINTS" id="PR00080">
    <property type="entry name" value="SDRFAMILY"/>
</dbReference>
<dbReference type="Proteomes" id="UP001309876">
    <property type="component" value="Unassembled WGS sequence"/>
</dbReference>
<accession>A0AAN7YI55</accession>
<keyword evidence="4" id="KW-1185">Reference proteome</keyword>
<evidence type="ECO:0000256" key="2">
    <source>
        <dbReference type="ARBA" id="ARBA00023002"/>
    </source>
</evidence>
<dbReference type="Gene3D" id="3.40.50.720">
    <property type="entry name" value="NAD(P)-binding Rossmann-like Domain"/>
    <property type="match status" value="1"/>
</dbReference>
<evidence type="ECO:0000313" key="3">
    <source>
        <dbReference type="EMBL" id="KAK5088381.1"/>
    </source>
</evidence>
<protein>
    <submittedName>
        <fullName evidence="3">Uncharacterized protein</fullName>
    </submittedName>
</protein>
<dbReference type="PANTHER" id="PTHR43639">
    <property type="entry name" value="OXIDOREDUCTASE, SHORT-CHAIN DEHYDROGENASE/REDUCTASE FAMILY (AFU_ORTHOLOGUE AFUA_5G02870)"/>
    <property type="match status" value="1"/>
</dbReference>
<name>A0AAN7YI55_9EURO</name>
<keyword evidence="2" id="KW-0560">Oxidoreductase</keyword>
<dbReference type="AlphaFoldDB" id="A0AAN7YI55"/>
<evidence type="ECO:0000256" key="1">
    <source>
        <dbReference type="ARBA" id="ARBA00022857"/>
    </source>
</evidence>
<dbReference type="PANTHER" id="PTHR43639:SF5">
    <property type="entry name" value="OXIDOREDUCTASE, SHORT-CHAIN DEHYDROGENASE_REDUCTASE FAMILY (AFU_ORTHOLOGUE AFUA_6G09140)"/>
    <property type="match status" value="1"/>
</dbReference>
<dbReference type="EMBL" id="JAVRRJ010000002">
    <property type="protein sequence ID" value="KAK5088381.1"/>
    <property type="molecule type" value="Genomic_DNA"/>
</dbReference>
<dbReference type="InterPro" id="IPR002347">
    <property type="entry name" value="SDR_fam"/>
</dbReference>
<keyword evidence="1" id="KW-0521">NADP</keyword>
<dbReference type="Pfam" id="PF13561">
    <property type="entry name" value="adh_short_C2"/>
    <property type="match status" value="1"/>
</dbReference>
<proteinExistence type="predicted"/>
<gene>
    <name evidence="3" type="ORF">LTR05_002599</name>
</gene>
<comment type="caution">
    <text evidence="3">The sequence shown here is derived from an EMBL/GenBank/DDBJ whole genome shotgun (WGS) entry which is preliminary data.</text>
</comment>
<dbReference type="FunFam" id="3.40.50.720:FF:000084">
    <property type="entry name" value="Short-chain dehydrogenase reductase"/>
    <property type="match status" value="1"/>
</dbReference>